<comment type="caution">
    <text evidence="2">The sequence shown here is derived from an EMBL/GenBank/DDBJ whole genome shotgun (WGS) entry which is preliminary data.</text>
</comment>
<evidence type="ECO:0000256" key="1">
    <source>
        <dbReference type="SAM" id="MobiDB-lite"/>
    </source>
</evidence>
<dbReference type="RefSeq" id="XP_062633296.1">
    <property type="nucleotide sequence ID" value="XM_062784902.1"/>
</dbReference>
<evidence type="ECO:0000313" key="3">
    <source>
        <dbReference type="Proteomes" id="UP001302676"/>
    </source>
</evidence>
<name>A0AAN6ZI03_9PEZI</name>
<gene>
    <name evidence="2" type="ORF">C8A04DRAFT_40328</name>
</gene>
<reference evidence="2" key="2">
    <citation type="submission" date="2023-05" db="EMBL/GenBank/DDBJ databases">
        <authorList>
            <consortium name="Lawrence Berkeley National Laboratory"/>
            <person name="Steindorff A."/>
            <person name="Hensen N."/>
            <person name="Bonometti L."/>
            <person name="Westerberg I."/>
            <person name="Brannstrom I.O."/>
            <person name="Guillou S."/>
            <person name="Cros-Aarteil S."/>
            <person name="Calhoun S."/>
            <person name="Haridas S."/>
            <person name="Kuo A."/>
            <person name="Mondo S."/>
            <person name="Pangilinan J."/>
            <person name="Riley R."/>
            <person name="Labutti K."/>
            <person name="Andreopoulos B."/>
            <person name="Lipzen A."/>
            <person name="Chen C."/>
            <person name="Yanf M."/>
            <person name="Daum C."/>
            <person name="Ng V."/>
            <person name="Clum A."/>
            <person name="Ohm R."/>
            <person name="Martin F."/>
            <person name="Silar P."/>
            <person name="Natvig D."/>
            <person name="Lalanne C."/>
            <person name="Gautier V."/>
            <person name="Ament-Velasquez S.L."/>
            <person name="Kruys A."/>
            <person name="Hutchinson M.I."/>
            <person name="Powell A.J."/>
            <person name="Barry K."/>
            <person name="Miller A.N."/>
            <person name="Grigoriev I.V."/>
            <person name="Debuchy R."/>
            <person name="Gladieux P."/>
            <person name="Thoren M.H."/>
            <person name="Johannesson H."/>
        </authorList>
    </citation>
    <scope>NUCLEOTIDE SEQUENCE</scope>
    <source>
        <strain evidence="2">CBS 141.50</strain>
    </source>
</reference>
<dbReference type="EMBL" id="MU853645">
    <property type="protein sequence ID" value="KAK4139925.1"/>
    <property type="molecule type" value="Genomic_DNA"/>
</dbReference>
<dbReference type="GeneID" id="87821515"/>
<dbReference type="Proteomes" id="UP001302676">
    <property type="component" value="Unassembled WGS sequence"/>
</dbReference>
<dbReference type="AlphaFoldDB" id="A0AAN6ZI03"/>
<feature type="compositionally biased region" description="Acidic residues" evidence="1">
    <location>
        <begin position="67"/>
        <end position="79"/>
    </location>
</feature>
<protein>
    <submittedName>
        <fullName evidence="2">Uncharacterized protein</fullName>
    </submittedName>
</protein>
<accession>A0AAN6ZI03</accession>
<feature type="region of interest" description="Disordered" evidence="1">
    <location>
        <begin position="67"/>
        <end position="108"/>
    </location>
</feature>
<proteinExistence type="predicted"/>
<evidence type="ECO:0000313" key="2">
    <source>
        <dbReference type="EMBL" id="KAK4139925.1"/>
    </source>
</evidence>
<reference evidence="2" key="1">
    <citation type="journal article" date="2023" name="Mol. Phylogenet. Evol.">
        <title>Genome-scale phylogeny and comparative genomics of the fungal order Sordariales.</title>
        <authorList>
            <person name="Hensen N."/>
            <person name="Bonometti L."/>
            <person name="Westerberg I."/>
            <person name="Brannstrom I.O."/>
            <person name="Guillou S."/>
            <person name="Cros-Aarteil S."/>
            <person name="Calhoun S."/>
            <person name="Haridas S."/>
            <person name="Kuo A."/>
            <person name="Mondo S."/>
            <person name="Pangilinan J."/>
            <person name="Riley R."/>
            <person name="LaButti K."/>
            <person name="Andreopoulos B."/>
            <person name="Lipzen A."/>
            <person name="Chen C."/>
            <person name="Yan M."/>
            <person name="Daum C."/>
            <person name="Ng V."/>
            <person name="Clum A."/>
            <person name="Steindorff A."/>
            <person name="Ohm R.A."/>
            <person name="Martin F."/>
            <person name="Silar P."/>
            <person name="Natvig D.O."/>
            <person name="Lalanne C."/>
            <person name="Gautier V."/>
            <person name="Ament-Velasquez S.L."/>
            <person name="Kruys A."/>
            <person name="Hutchinson M.I."/>
            <person name="Powell A.J."/>
            <person name="Barry K."/>
            <person name="Miller A.N."/>
            <person name="Grigoriev I.V."/>
            <person name="Debuchy R."/>
            <person name="Gladieux P."/>
            <person name="Hiltunen Thoren M."/>
            <person name="Johannesson H."/>
        </authorList>
    </citation>
    <scope>NUCLEOTIDE SEQUENCE</scope>
    <source>
        <strain evidence="2">CBS 141.50</strain>
    </source>
</reference>
<organism evidence="2 3">
    <name type="scientific">Dichotomopilus funicola</name>
    <dbReference type="NCBI Taxonomy" id="1934379"/>
    <lineage>
        <taxon>Eukaryota</taxon>
        <taxon>Fungi</taxon>
        <taxon>Dikarya</taxon>
        <taxon>Ascomycota</taxon>
        <taxon>Pezizomycotina</taxon>
        <taxon>Sordariomycetes</taxon>
        <taxon>Sordariomycetidae</taxon>
        <taxon>Sordariales</taxon>
        <taxon>Chaetomiaceae</taxon>
        <taxon>Dichotomopilus</taxon>
    </lineage>
</organism>
<keyword evidence="3" id="KW-1185">Reference proteome</keyword>
<sequence>MCRLIVFKGTCPHCCQEFTWDELSQELSCLEAKNNGTFALCQDGASVDEKPHDQECDACTAELEEDEGYDDGVDEETIEVDTWYGSKKEAVDDDQESDKHRNKKQRVT</sequence>